<evidence type="ECO:0000256" key="4">
    <source>
        <dbReference type="ARBA" id="ARBA00022723"/>
    </source>
</evidence>
<comment type="similarity">
    <text evidence="2">Belongs to the AOR/FOR family.</text>
</comment>
<keyword evidence="4" id="KW-0479">Metal-binding</keyword>
<dbReference type="GO" id="GO:0046872">
    <property type="term" value="F:metal ion binding"/>
    <property type="evidence" value="ECO:0007669"/>
    <property type="project" value="UniProtKB-KW"/>
</dbReference>
<dbReference type="Pfam" id="PF01314">
    <property type="entry name" value="AFOR_C"/>
    <property type="match status" value="1"/>
</dbReference>
<dbReference type="InterPro" id="IPR036021">
    <property type="entry name" value="Tungsten_al_ferr_oxy-like_C"/>
</dbReference>
<reference evidence="8" key="1">
    <citation type="journal article" date="2020" name="mSystems">
        <title>Genome- and Community-Level Interaction Insights into Carbon Utilization and Element Cycling Functions of Hydrothermarchaeota in Hydrothermal Sediment.</title>
        <authorList>
            <person name="Zhou Z."/>
            <person name="Liu Y."/>
            <person name="Xu W."/>
            <person name="Pan J."/>
            <person name="Luo Z.H."/>
            <person name="Li M."/>
        </authorList>
    </citation>
    <scope>NUCLEOTIDE SEQUENCE [LARGE SCALE GENOMIC DNA]</scope>
    <source>
        <strain evidence="8">SpSt-648</strain>
    </source>
</reference>
<dbReference type="SMART" id="SM00790">
    <property type="entry name" value="AFOR_N"/>
    <property type="match status" value="1"/>
</dbReference>
<evidence type="ECO:0000313" key="8">
    <source>
        <dbReference type="EMBL" id="HGQ74183.1"/>
    </source>
</evidence>
<evidence type="ECO:0000256" key="2">
    <source>
        <dbReference type="ARBA" id="ARBA00011032"/>
    </source>
</evidence>
<dbReference type="SUPFAM" id="SSF56228">
    <property type="entry name" value="Aldehyde ferredoxin oxidoreductase, N-terminal domain"/>
    <property type="match status" value="1"/>
</dbReference>
<dbReference type="EMBL" id="DTBP01000025">
    <property type="protein sequence ID" value="HGQ74183.1"/>
    <property type="molecule type" value="Genomic_DNA"/>
</dbReference>
<dbReference type="PANTHER" id="PTHR30038">
    <property type="entry name" value="ALDEHYDE FERREDOXIN OXIDOREDUCTASE"/>
    <property type="match status" value="1"/>
</dbReference>
<dbReference type="Pfam" id="PF02730">
    <property type="entry name" value="AFOR_N"/>
    <property type="match status" value="1"/>
</dbReference>
<dbReference type="InterPro" id="IPR013984">
    <property type="entry name" value="Ald_Fedxn_OxRdtase_dom2"/>
</dbReference>
<proteinExistence type="inferred from homology"/>
<keyword evidence="5" id="KW-0408">Iron</keyword>
<dbReference type="SUPFAM" id="SSF48310">
    <property type="entry name" value="Aldehyde ferredoxin oxidoreductase, C-terminal domains"/>
    <property type="match status" value="1"/>
</dbReference>
<name>A0A7C4JMP7_STAMA</name>
<gene>
    <name evidence="8" type="ORF">ENU20_03805</name>
</gene>
<sequence>MKSYRVLFINTSNRSSQIVDYDLKEISGPIELGVKLHLEKYESWRKPIYSSDNVVVIGSGLFAGSKLYGSHRFTVVFRSPLTRGLHVASMGGAAYQFRVNADAVVVEGYSRKPLIVTIEGSSNGDVNVSFDEINEEELLAIWRGAGGFKGVYSFQRYLLDRYRDFFNKYISRALLVGPASKYTSMGALFSITIVKGEVDLGSEDYAARGGPGSLLYRAHGVASIIYGGEYDKSVIKPVELTDIRRLNDFFTKLTGKMYLQQVIEHGVKYRFDPKLNTGGTLGGNYPTLKTFVPMFNWNTMYMSQEVREKLYQFIMKHMWEPFNKEAIETKTWKTCGEPCPLACKKIRLGKFKSDYEPYNGCGPLIGVFDIHEAEKVVELVDSYGLDAIEAGNVIAFVFEAIHIGLLNPEEVGLSEKPYFNPDDYKVEFSKRNAELAVELVEKIAWGRNPILRLIGEKGLRSACKVLNILFEERVSKLNTSFNDLAVYAVFGEEGHITPNYYYTVGMIAPLPVLGRYWTLYKGVFIDPEDMAQQCYERAVKELGVDNACFCRFHRGWVEPVIDKLYEVMGINGYESRVRETYKLIAKYQKLAGSEPMFWDSKKTIDIVVRSAFDYRNEKWMNEFSKREVDAVKDWWSRFYAKLEKLVFE</sequence>
<dbReference type="AlphaFoldDB" id="A0A7C4JMP7"/>
<dbReference type="GO" id="GO:0016625">
    <property type="term" value="F:oxidoreductase activity, acting on the aldehyde or oxo group of donors, iron-sulfur protein as acceptor"/>
    <property type="evidence" value="ECO:0007669"/>
    <property type="project" value="InterPro"/>
</dbReference>
<dbReference type="InterPro" id="IPR051919">
    <property type="entry name" value="W-dependent_AOR"/>
</dbReference>
<dbReference type="GO" id="GO:0051539">
    <property type="term" value="F:4 iron, 4 sulfur cluster binding"/>
    <property type="evidence" value="ECO:0007669"/>
    <property type="project" value="UniProtKB-KW"/>
</dbReference>
<comment type="cofactor">
    <cofactor evidence="1">
        <name>[4Fe-4S] cluster</name>
        <dbReference type="ChEBI" id="CHEBI:49883"/>
    </cofactor>
</comment>
<dbReference type="InterPro" id="IPR013983">
    <property type="entry name" value="Ald_Fedxn_OxRdtase_N"/>
</dbReference>
<protein>
    <submittedName>
        <fullName evidence="8">Glyceraldehyde-3-phosphate ferredoxin oxidoreductase</fullName>
    </submittedName>
</protein>
<evidence type="ECO:0000256" key="1">
    <source>
        <dbReference type="ARBA" id="ARBA00001966"/>
    </source>
</evidence>
<evidence type="ECO:0000256" key="5">
    <source>
        <dbReference type="ARBA" id="ARBA00023004"/>
    </source>
</evidence>
<dbReference type="GO" id="GO:0009055">
    <property type="term" value="F:electron transfer activity"/>
    <property type="evidence" value="ECO:0007669"/>
    <property type="project" value="InterPro"/>
</dbReference>
<dbReference type="Gene3D" id="3.60.9.10">
    <property type="entry name" value="Aldehyde ferredoxin oxidoreductase, N-terminal domain"/>
    <property type="match status" value="1"/>
</dbReference>
<accession>A0A7C4JMP7</accession>
<organism evidence="8">
    <name type="scientific">Staphylothermus marinus</name>
    <dbReference type="NCBI Taxonomy" id="2280"/>
    <lineage>
        <taxon>Archaea</taxon>
        <taxon>Thermoproteota</taxon>
        <taxon>Thermoprotei</taxon>
        <taxon>Desulfurococcales</taxon>
        <taxon>Desulfurococcaceae</taxon>
        <taxon>Staphylothermus</taxon>
    </lineage>
</organism>
<keyword evidence="3" id="KW-0004">4Fe-4S</keyword>
<feature type="domain" description="Aldehyde ferredoxin oxidoreductase N-terminal" evidence="7">
    <location>
        <begin position="4"/>
        <end position="229"/>
    </location>
</feature>
<dbReference type="InterPro" id="IPR001203">
    <property type="entry name" value="OxRdtase_Ald_Fedxn_C"/>
</dbReference>
<dbReference type="InterPro" id="IPR036503">
    <property type="entry name" value="Ald_Fedxn_OxRdtase_N_sf"/>
</dbReference>
<dbReference type="Gene3D" id="1.10.569.10">
    <property type="entry name" value="Aldehyde Ferredoxin Oxidoreductase Protein, subunit A, domain 2"/>
    <property type="match status" value="1"/>
</dbReference>
<evidence type="ECO:0000259" key="7">
    <source>
        <dbReference type="SMART" id="SM00790"/>
    </source>
</evidence>
<comment type="caution">
    <text evidence="8">The sequence shown here is derived from an EMBL/GenBank/DDBJ whole genome shotgun (WGS) entry which is preliminary data.</text>
</comment>
<dbReference type="PANTHER" id="PTHR30038:SF7">
    <property type="entry name" value="TUNGSTEN-CONTAINING GLYCERALDEHYDE-3-PHOSPHATE:FERREDOXIN OXIDOREDUCTASE"/>
    <property type="match status" value="1"/>
</dbReference>
<keyword evidence="6" id="KW-0411">Iron-sulfur</keyword>
<evidence type="ECO:0000256" key="6">
    <source>
        <dbReference type="ARBA" id="ARBA00023014"/>
    </source>
</evidence>
<evidence type="ECO:0000256" key="3">
    <source>
        <dbReference type="ARBA" id="ARBA00022485"/>
    </source>
</evidence>